<keyword evidence="2" id="KW-1185">Reference proteome</keyword>
<reference evidence="1 2" key="2">
    <citation type="journal article" date="2017" name="Nature">
        <title>The Apostasia genome and the evolution of orchids.</title>
        <authorList>
            <person name="Zhang G.Q."/>
            <person name="Liu K.W."/>
            <person name="Li Z."/>
            <person name="Lohaus R."/>
            <person name="Hsiao Y.Y."/>
            <person name="Niu S.C."/>
            <person name="Wang J.Y."/>
            <person name="Lin Y.C."/>
            <person name="Xu Q."/>
            <person name="Chen L.J."/>
            <person name="Yoshida K."/>
            <person name="Fujiwara S."/>
            <person name="Wang Z.W."/>
            <person name="Zhang Y.Q."/>
            <person name="Mitsuda N."/>
            <person name="Wang M."/>
            <person name="Liu G.H."/>
            <person name="Pecoraro L."/>
            <person name="Huang H.X."/>
            <person name="Xiao X.J."/>
            <person name="Lin M."/>
            <person name="Wu X.Y."/>
            <person name="Wu W.L."/>
            <person name="Chen Y.Y."/>
            <person name="Chang S.B."/>
            <person name="Sakamoto S."/>
            <person name="Ohme-Takagi M."/>
            <person name="Yagi M."/>
            <person name="Zeng S.J."/>
            <person name="Shen C.Y."/>
            <person name="Yeh C.M."/>
            <person name="Luo Y.B."/>
            <person name="Tsai W.C."/>
            <person name="Van de Peer Y."/>
            <person name="Liu Z.J."/>
        </authorList>
    </citation>
    <scope>NUCLEOTIDE SEQUENCE [LARGE SCALE GENOMIC DNA]</scope>
    <source>
        <tissue evidence="1">The whole plant</tissue>
    </source>
</reference>
<evidence type="ECO:0000313" key="1">
    <source>
        <dbReference type="EMBL" id="PKU87686.1"/>
    </source>
</evidence>
<evidence type="ECO:0000313" key="2">
    <source>
        <dbReference type="Proteomes" id="UP000233837"/>
    </source>
</evidence>
<dbReference type="AlphaFoldDB" id="A0A2I0XIE3"/>
<reference evidence="1 2" key="1">
    <citation type="journal article" date="2016" name="Sci. Rep.">
        <title>The Dendrobium catenatum Lindl. genome sequence provides insights into polysaccharide synthase, floral development and adaptive evolution.</title>
        <authorList>
            <person name="Zhang G.Q."/>
            <person name="Xu Q."/>
            <person name="Bian C."/>
            <person name="Tsai W.C."/>
            <person name="Yeh C.M."/>
            <person name="Liu K.W."/>
            <person name="Yoshida K."/>
            <person name="Zhang L.S."/>
            <person name="Chang S.B."/>
            <person name="Chen F."/>
            <person name="Shi Y."/>
            <person name="Su Y.Y."/>
            <person name="Zhang Y.Q."/>
            <person name="Chen L.J."/>
            <person name="Yin Y."/>
            <person name="Lin M."/>
            <person name="Huang H."/>
            <person name="Deng H."/>
            <person name="Wang Z.W."/>
            <person name="Zhu S.L."/>
            <person name="Zhao X."/>
            <person name="Deng C."/>
            <person name="Niu S.C."/>
            <person name="Huang J."/>
            <person name="Wang M."/>
            <person name="Liu G.H."/>
            <person name="Yang H.J."/>
            <person name="Xiao X.J."/>
            <person name="Hsiao Y.Y."/>
            <person name="Wu W.L."/>
            <person name="Chen Y.Y."/>
            <person name="Mitsuda N."/>
            <person name="Ohme-Takagi M."/>
            <person name="Luo Y.B."/>
            <person name="Van de Peer Y."/>
            <person name="Liu Z.J."/>
        </authorList>
    </citation>
    <scope>NUCLEOTIDE SEQUENCE [LARGE SCALE GENOMIC DNA]</scope>
    <source>
        <tissue evidence="1">The whole plant</tissue>
    </source>
</reference>
<dbReference type="Proteomes" id="UP000233837">
    <property type="component" value="Unassembled WGS sequence"/>
</dbReference>
<dbReference type="EMBL" id="KZ501858">
    <property type="protein sequence ID" value="PKU87686.1"/>
    <property type="molecule type" value="Genomic_DNA"/>
</dbReference>
<organism evidence="1 2">
    <name type="scientific">Dendrobium catenatum</name>
    <dbReference type="NCBI Taxonomy" id="906689"/>
    <lineage>
        <taxon>Eukaryota</taxon>
        <taxon>Viridiplantae</taxon>
        <taxon>Streptophyta</taxon>
        <taxon>Embryophyta</taxon>
        <taxon>Tracheophyta</taxon>
        <taxon>Spermatophyta</taxon>
        <taxon>Magnoliopsida</taxon>
        <taxon>Liliopsida</taxon>
        <taxon>Asparagales</taxon>
        <taxon>Orchidaceae</taxon>
        <taxon>Epidendroideae</taxon>
        <taxon>Malaxideae</taxon>
        <taxon>Dendrobiinae</taxon>
        <taxon>Dendrobium</taxon>
    </lineage>
</organism>
<name>A0A2I0XIE3_9ASPA</name>
<protein>
    <submittedName>
        <fullName evidence="1">Uncharacterized protein</fullName>
    </submittedName>
</protein>
<proteinExistence type="predicted"/>
<gene>
    <name evidence="1" type="ORF">MA16_Dca023468</name>
</gene>
<sequence length="70" mass="7861">MLKTRAFGLGKSNSSLEKEARPFSSSCSSHRNSFKRIFPLFDACPRQSCEAGFELNEDFVKSQPLGKFPD</sequence>
<accession>A0A2I0XIE3</accession>